<dbReference type="PANTHER" id="PTHR36924">
    <property type="entry name" value="ANTITOXIN HIGA-1"/>
    <property type="match status" value="1"/>
</dbReference>
<reference evidence="5" key="1">
    <citation type="submission" date="2021-06" db="EMBL/GenBank/DDBJ databases">
        <authorList>
            <person name="Kallberg Y."/>
            <person name="Tangrot J."/>
            <person name="Rosling A."/>
        </authorList>
    </citation>
    <scope>NUCLEOTIDE SEQUENCE</scope>
    <source>
        <strain evidence="5">AZ414A</strain>
    </source>
</reference>
<dbReference type="InterPro" id="IPR001387">
    <property type="entry name" value="Cro/C1-type_HTH"/>
</dbReference>
<comment type="caution">
    <text evidence="5">The sequence shown here is derived from an EMBL/GenBank/DDBJ whole genome shotgun (WGS) entry which is preliminary data.</text>
</comment>
<evidence type="ECO:0000259" key="4">
    <source>
        <dbReference type="PROSITE" id="PS50943"/>
    </source>
</evidence>
<dbReference type="OrthoDB" id="2425154at2759"/>
<evidence type="ECO:0000313" key="5">
    <source>
        <dbReference type="EMBL" id="CAG8620528.1"/>
    </source>
</evidence>
<evidence type="ECO:0000256" key="3">
    <source>
        <dbReference type="ARBA" id="ARBA00035107"/>
    </source>
</evidence>
<dbReference type="InterPro" id="IPR010982">
    <property type="entry name" value="Lambda_DNA-bd_dom_sf"/>
</dbReference>
<proteinExistence type="inferred from homology"/>
<evidence type="ECO:0000313" key="6">
    <source>
        <dbReference type="Proteomes" id="UP000789706"/>
    </source>
</evidence>
<dbReference type="EMBL" id="CAJVPK010002915">
    <property type="protein sequence ID" value="CAG8620528.1"/>
    <property type="molecule type" value="Genomic_DNA"/>
</dbReference>
<comment type="similarity">
    <text evidence="1">Belongs to the MBF1 family.</text>
</comment>
<gene>
    <name evidence="5" type="ORF">DEBURN_LOCUS10350</name>
</gene>
<keyword evidence="2" id="KW-0238">DNA-binding</keyword>
<evidence type="ECO:0000256" key="1">
    <source>
        <dbReference type="ARBA" id="ARBA00009802"/>
    </source>
</evidence>
<dbReference type="InterPro" id="IPR013430">
    <property type="entry name" value="Toxin_antidote_HigA"/>
</dbReference>
<keyword evidence="6" id="KW-1185">Reference proteome</keyword>
<organism evidence="5 6">
    <name type="scientific">Diversispora eburnea</name>
    <dbReference type="NCBI Taxonomy" id="1213867"/>
    <lineage>
        <taxon>Eukaryota</taxon>
        <taxon>Fungi</taxon>
        <taxon>Fungi incertae sedis</taxon>
        <taxon>Mucoromycota</taxon>
        <taxon>Glomeromycotina</taxon>
        <taxon>Glomeromycetes</taxon>
        <taxon>Diversisporales</taxon>
        <taxon>Diversisporaceae</taxon>
        <taxon>Diversispora</taxon>
    </lineage>
</organism>
<dbReference type="NCBIfam" id="TIGR02607">
    <property type="entry name" value="antidote_HigA"/>
    <property type="match status" value="1"/>
</dbReference>
<dbReference type="PANTHER" id="PTHR36924:SF1">
    <property type="entry name" value="ANTITOXIN HIGA-1"/>
    <property type="match status" value="1"/>
</dbReference>
<feature type="domain" description="HTH cro/C1-type" evidence="4">
    <location>
        <begin position="30"/>
        <end position="71"/>
    </location>
</feature>
<dbReference type="Gene3D" id="1.10.260.40">
    <property type="entry name" value="lambda repressor-like DNA-binding domains"/>
    <property type="match status" value="1"/>
</dbReference>
<protein>
    <submittedName>
        <fullName evidence="5">10434_t:CDS:1</fullName>
    </submittedName>
</protein>
<dbReference type="GO" id="GO:0003677">
    <property type="term" value="F:DNA binding"/>
    <property type="evidence" value="ECO:0007669"/>
    <property type="project" value="UniProtKB-KW"/>
</dbReference>
<dbReference type="SUPFAM" id="SSF47413">
    <property type="entry name" value="lambda repressor-like DNA-binding domains"/>
    <property type="match status" value="1"/>
</dbReference>
<dbReference type="CDD" id="cd00093">
    <property type="entry name" value="HTH_XRE"/>
    <property type="match status" value="1"/>
</dbReference>
<name>A0A9N9D0A6_9GLOM</name>
<accession>A0A9N9D0A6</accession>
<comment type="function">
    <text evidence="3">Transcriptional coactivator that stimulates GCN4-dependent transcriptional activity by bridging the DNA-binding region of GCN4 and TBP (SPT15), thereby recruiting TBP to GCN4-bound promoters. Involved in induction of the ribosome quality control (RQC) pathway; a pathway that degrades nascent peptide chains during problematic translation. Required to prevent stalled ribosomes from frameshifting.</text>
</comment>
<dbReference type="Proteomes" id="UP000789706">
    <property type="component" value="Unassembled WGS sequence"/>
</dbReference>
<dbReference type="AlphaFoldDB" id="A0A9N9D0A6"/>
<dbReference type="PROSITE" id="PS50943">
    <property type="entry name" value="HTH_CROC1"/>
    <property type="match status" value="1"/>
</dbReference>
<sequence>MVKDLELKPLHPGKILKSEFLEPLKVSEVELAKKIQVKKSVIKDLVAEKKRMTVDLAYRLCFYFGVSAEYWLNFQKNYDLETYQELAEKEIKKQIRPMEKRSDNYRTDKHQNNPGGILIYIPGESDLAGEFLFSKKLKSLEFLGEVPTEASQNLYAPELAPSDKRITGRTKPLSLKAKPEFHQELKKLAIEENCLMIEVLEKALEIKENIPRIKIFLEQEHINYEIHRIPEGQIYQEPIRKFKKARPAKVDIFSDYGEALKDKELEAEKRLLEEMDDEEE</sequence>
<evidence type="ECO:0000256" key="2">
    <source>
        <dbReference type="ARBA" id="ARBA00023125"/>
    </source>
</evidence>